<dbReference type="GO" id="GO:0008137">
    <property type="term" value="F:NADH dehydrogenase (ubiquinone) activity"/>
    <property type="evidence" value="ECO:0007669"/>
    <property type="project" value="InterPro"/>
</dbReference>
<protein>
    <recommendedName>
        <fullName evidence="7">NADH-quinone oxidoreductase subunit A</fullName>
        <ecNumber evidence="7">7.1.1.-</ecNumber>
    </recommendedName>
    <alternativeName>
        <fullName evidence="7">NADH dehydrogenase I subunit A</fullName>
    </alternativeName>
    <alternativeName>
        <fullName evidence="7">NDH-1 subunit A</fullName>
    </alternativeName>
    <alternativeName>
        <fullName evidence="7">NUO1</fullName>
    </alternativeName>
</protein>
<evidence type="ECO:0000256" key="5">
    <source>
        <dbReference type="ARBA" id="ARBA00022989"/>
    </source>
</evidence>
<evidence type="ECO:0000256" key="8">
    <source>
        <dbReference type="RuleBase" id="RU003639"/>
    </source>
</evidence>
<comment type="subcellular location">
    <subcellularLocation>
        <location evidence="7 8">Cell membrane</location>
        <topology evidence="7 8">Multi-pass membrane protein</topology>
    </subcellularLocation>
    <subcellularLocation>
        <location evidence="1">Membrane</location>
        <topology evidence="1">Multi-pass membrane protein</topology>
    </subcellularLocation>
</comment>
<feature type="transmembrane region" description="Helical" evidence="7">
    <location>
        <begin position="177"/>
        <end position="198"/>
    </location>
</feature>
<comment type="catalytic activity">
    <reaction evidence="7 8">
        <text>a quinone + NADH + 5 H(+)(in) = a quinol + NAD(+) + 4 H(+)(out)</text>
        <dbReference type="Rhea" id="RHEA:57888"/>
        <dbReference type="ChEBI" id="CHEBI:15378"/>
        <dbReference type="ChEBI" id="CHEBI:24646"/>
        <dbReference type="ChEBI" id="CHEBI:57540"/>
        <dbReference type="ChEBI" id="CHEBI:57945"/>
        <dbReference type="ChEBI" id="CHEBI:132124"/>
    </reaction>
</comment>
<comment type="function">
    <text evidence="7">NDH-1 shuttles electrons from NADH, via FMN and iron-sulfur (Fe-S) centers, to quinones in the respiratory chain. The immediate electron acceptor for the enzyme in this species is believed to be ubiquinone. Couples the redox reaction to proton translocation (for every two electrons transferred, four hydrogen ions are translocated across the cytoplasmic membrane), and thus conserves the redox energy in a proton gradient.</text>
</comment>
<keyword evidence="7" id="KW-1003">Cell membrane</keyword>
<keyword evidence="7" id="KW-0830">Ubiquinone</keyword>
<dbReference type="Proteomes" id="UP000316426">
    <property type="component" value="Chromosome"/>
</dbReference>
<feature type="transmembrane region" description="Helical" evidence="7">
    <location>
        <begin position="98"/>
        <end position="120"/>
    </location>
</feature>
<sequence length="226" mass="24081">MAGQTSYGFDYRVDATRPASTVPNCPPPIADSPLCMATPTSIAAYLVLFATAAVLFVFVNLTLGRLLRPKNPSVEKGEIYECGETVIGSSFVQFDIRFYVVALLFIVFDVEVAFFFPWAVVFGKATHLVSTADAAATAEGPAAEVWNAALVQQLNELGMSAGATAADVAAAAQTLTWGLFADILVFFAVLMVGFAYVWSRGDLNWVRTTVNAAPGYDQSATTPRAA</sequence>
<dbReference type="EC" id="7.1.1.-" evidence="7"/>
<evidence type="ECO:0000256" key="6">
    <source>
        <dbReference type="ARBA" id="ARBA00023136"/>
    </source>
</evidence>
<dbReference type="GO" id="GO:0005886">
    <property type="term" value="C:plasma membrane"/>
    <property type="evidence" value="ECO:0007669"/>
    <property type="project" value="UniProtKB-SubCell"/>
</dbReference>
<evidence type="ECO:0000256" key="4">
    <source>
        <dbReference type="ARBA" id="ARBA00022692"/>
    </source>
</evidence>
<dbReference type="KEGG" id="bmei:Spa11_12960"/>
<comment type="similarity">
    <text evidence="2 7 8">Belongs to the complex I subunit 3 family.</text>
</comment>
<evidence type="ECO:0000256" key="2">
    <source>
        <dbReference type="ARBA" id="ARBA00008472"/>
    </source>
</evidence>
<dbReference type="GO" id="GO:0050136">
    <property type="term" value="F:NADH dehydrogenase (quinone) (non-electrogenic) activity"/>
    <property type="evidence" value="ECO:0007669"/>
    <property type="project" value="UniProtKB-UniRule"/>
</dbReference>
<keyword evidence="7" id="KW-1278">Translocase</keyword>
<dbReference type="PANTHER" id="PTHR11058:SF9">
    <property type="entry name" value="NADH-UBIQUINONE OXIDOREDUCTASE CHAIN 3"/>
    <property type="match status" value="1"/>
</dbReference>
<name>A0A518K5Q1_9BACT</name>
<keyword evidence="7 8" id="KW-0520">NAD</keyword>
<gene>
    <name evidence="9" type="primary">ndhC</name>
    <name evidence="7" type="synonym">nuoA</name>
    <name evidence="9" type="ORF">Spa11_12960</name>
</gene>
<dbReference type="InterPro" id="IPR038430">
    <property type="entry name" value="NDAH_ubi_oxred_su3_sf"/>
</dbReference>
<keyword evidence="10" id="KW-1185">Reference proteome</keyword>
<reference evidence="9 10" key="1">
    <citation type="submission" date="2019-02" db="EMBL/GenBank/DDBJ databases">
        <title>Deep-cultivation of Planctomycetes and their phenomic and genomic characterization uncovers novel biology.</title>
        <authorList>
            <person name="Wiegand S."/>
            <person name="Jogler M."/>
            <person name="Boedeker C."/>
            <person name="Pinto D."/>
            <person name="Vollmers J."/>
            <person name="Rivas-Marin E."/>
            <person name="Kohn T."/>
            <person name="Peeters S.H."/>
            <person name="Heuer A."/>
            <person name="Rast P."/>
            <person name="Oberbeckmann S."/>
            <person name="Bunk B."/>
            <person name="Jeske O."/>
            <person name="Meyerdierks A."/>
            <person name="Storesund J.E."/>
            <person name="Kallscheuer N."/>
            <person name="Luecker S."/>
            <person name="Lage O.M."/>
            <person name="Pohl T."/>
            <person name="Merkel B.J."/>
            <person name="Hornburger P."/>
            <person name="Mueller R.-W."/>
            <person name="Bruemmer F."/>
            <person name="Labrenz M."/>
            <person name="Spormann A.M."/>
            <person name="Op den Camp H."/>
            <person name="Overmann J."/>
            <person name="Amann R."/>
            <person name="Jetten M.S.M."/>
            <person name="Mascher T."/>
            <person name="Medema M.H."/>
            <person name="Devos D.P."/>
            <person name="Kaster A.-K."/>
            <person name="Ovreas L."/>
            <person name="Rohde M."/>
            <person name="Galperin M.Y."/>
            <person name="Jogler C."/>
        </authorList>
    </citation>
    <scope>NUCLEOTIDE SEQUENCE [LARGE SCALE GENOMIC DNA]</scope>
    <source>
        <strain evidence="9 10">Spa11</strain>
    </source>
</reference>
<dbReference type="InterPro" id="IPR000440">
    <property type="entry name" value="NADH_UbQ/plastoQ_OxRdtase_su3"/>
</dbReference>
<keyword evidence="4 7" id="KW-0812">Transmembrane</keyword>
<keyword evidence="6 7" id="KW-0472">Membrane</keyword>
<dbReference type="Gene3D" id="1.20.58.1610">
    <property type="entry name" value="NADH:ubiquinone/plastoquinone oxidoreductase, chain 3"/>
    <property type="match status" value="1"/>
</dbReference>
<accession>A0A518K5Q1</accession>
<evidence type="ECO:0000313" key="10">
    <source>
        <dbReference type="Proteomes" id="UP000316426"/>
    </source>
</evidence>
<dbReference type="GO" id="GO:0048038">
    <property type="term" value="F:quinone binding"/>
    <property type="evidence" value="ECO:0007669"/>
    <property type="project" value="UniProtKB-KW"/>
</dbReference>
<dbReference type="PANTHER" id="PTHR11058">
    <property type="entry name" value="NADH-UBIQUINONE OXIDOREDUCTASE CHAIN 3"/>
    <property type="match status" value="1"/>
</dbReference>
<organism evidence="9 10">
    <name type="scientific">Botrimarina mediterranea</name>
    <dbReference type="NCBI Taxonomy" id="2528022"/>
    <lineage>
        <taxon>Bacteria</taxon>
        <taxon>Pseudomonadati</taxon>
        <taxon>Planctomycetota</taxon>
        <taxon>Planctomycetia</taxon>
        <taxon>Pirellulales</taxon>
        <taxon>Lacipirellulaceae</taxon>
        <taxon>Botrimarina</taxon>
    </lineage>
</organism>
<dbReference type="EMBL" id="CP036349">
    <property type="protein sequence ID" value="QDV73105.1"/>
    <property type="molecule type" value="Genomic_DNA"/>
</dbReference>
<evidence type="ECO:0000256" key="7">
    <source>
        <dbReference type="HAMAP-Rule" id="MF_01394"/>
    </source>
</evidence>
<dbReference type="Pfam" id="PF00507">
    <property type="entry name" value="Oxidored_q4"/>
    <property type="match status" value="2"/>
</dbReference>
<dbReference type="InterPro" id="IPR023043">
    <property type="entry name" value="NAD(P)H_OxRDtase_bac/plastid"/>
</dbReference>
<keyword evidence="7 8" id="KW-0874">Quinone</keyword>
<feature type="transmembrane region" description="Helical" evidence="7">
    <location>
        <begin position="42"/>
        <end position="63"/>
    </location>
</feature>
<dbReference type="AlphaFoldDB" id="A0A518K5Q1"/>
<comment type="subunit">
    <text evidence="7">NDH-1 is composed of 14 different subunits. Subunits NuoA, H, J, K, L, M, N constitute the membrane sector of the complex.</text>
</comment>
<keyword evidence="3 7" id="KW-0813">Transport</keyword>
<keyword evidence="5 7" id="KW-1133">Transmembrane helix</keyword>
<evidence type="ECO:0000256" key="3">
    <source>
        <dbReference type="ARBA" id="ARBA00022448"/>
    </source>
</evidence>
<keyword evidence="9" id="KW-0560">Oxidoreductase</keyword>
<dbReference type="HAMAP" id="MF_01394">
    <property type="entry name" value="NDH1_NuoA"/>
    <property type="match status" value="1"/>
</dbReference>
<evidence type="ECO:0000256" key="1">
    <source>
        <dbReference type="ARBA" id="ARBA00004141"/>
    </source>
</evidence>
<proteinExistence type="inferred from homology"/>
<evidence type="ECO:0000313" key="9">
    <source>
        <dbReference type="EMBL" id="QDV73105.1"/>
    </source>
</evidence>
<dbReference type="GO" id="GO:0030964">
    <property type="term" value="C:NADH dehydrogenase complex"/>
    <property type="evidence" value="ECO:0007669"/>
    <property type="project" value="TreeGrafter"/>
</dbReference>